<sequence>MAVRLYVVDNPDGMANEDIVSIPERLVWAGQDTILYPCLEQGTG</sequence>
<dbReference type="Proteomes" id="UP001569414">
    <property type="component" value="Unassembled WGS sequence"/>
</dbReference>
<organism evidence="1 2">
    <name type="scientific">Microbulbifer echini</name>
    <dbReference type="NCBI Taxonomy" id="1529067"/>
    <lineage>
        <taxon>Bacteria</taxon>
        <taxon>Pseudomonadati</taxon>
        <taxon>Pseudomonadota</taxon>
        <taxon>Gammaproteobacteria</taxon>
        <taxon>Cellvibrionales</taxon>
        <taxon>Microbulbiferaceae</taxon>
        <taxon>Microbulbifer</taxon>
    </lineage>
</organism>
<proteinExistence type="predicted"/>
<protein>
    <submittedName>
        <fullName evidence="1">Uncharacterized protein</fullName>
    </submittedName>
</protein>
<dbReference type="RefSeq" id="WP_371844719.1">
    <property type="nucleotide sequence ID" value="NZ_JBGMEL010000023.1"/>
</dbReference>
<evidence type="ECO:0000313" key="1">
    <source>
        <dbReference type="EMBL" id="MFA0792348.1"/>
    </source>
</evidence>
<reference evidence="1 2" key="1">
    <citation type="submission" date="2024-08" db="EMBL/GenBank/DDBJ databases">
        <authorList>
            <person name="Ishaq N."/>
        </authorList>
    </citation>
    <scope>NUCLEOTIDE SEQUENCE [LARGE SCALE GENOMIC DNA]</scope>
    <source>
        <strain evidence="1 2">JCM 30400</strain>
    </source>
</reference>
<name>A0ABV4NT94_9GAMM</name>
<evidence type="ECO:0000313" key="2">
    <source>
        <dbReference type="Proteomes" id="UP001569414"/>
    </source>
</evidence>
<dbReference type="EMBL" id="JBGMEL010000023">
    <property type="protein sequence ID" value="MFA0792348.1"/>
    <property type="molecule type" value="Genomic_DNA"/>
</dbReference>
<accession>A0ABV4NT94</accession>
<comment type="caution">
    <text evidence="1">The sequence shown here is derived from an EMBL/GenBank/DDBJ whole genome shotgun (WGS) entry which is preliminary data.</text>
</comment>
<gene>
    <name evidence="1" type="ORF">ACCI51_17555</name>
</gene>
<keyword evidence="2" id="KW-1185">Reference proteome</keyword>